<dbReference type="Pfam" id="PF01610">
    <property type="entry name" value="DDE_Tnp_ISL3"/>
    <property type="match status" value="1"/>
</dbReference>
<protein>
    <submittedName>
        <fullName evidence="3">Mobile element protein</fullName>
    </submittedName>
</protein>
<reference evidence="3 4" key="1">
    <citation type="submission" date="2018-11" db="EMBL/GenBank/DDBJ databases">
        <title>Microbial catabolism of amino acid.</title>
        <authorList>
            <person name="Hibi M."/>
            <person name="Ogawa J."/>
        </authorList>
    </citation>
    <scope>NUCLEOTIDE SEQUENCE [LARGE SCALE GENOMIC DNA]</scope>
    <source>
        <strain evidence="3 4">C31-06</strain>
    </source>
</reference>
<evidence type="ECO:0000313" key="3">
    <source>
        <dbReference type="EMBL" id="GCE44890.1"/>
    </source>
</evidence>
<proteinExistence type="predicted"/>
<dbReference type="InterPro" id="IPR029261">
    <property type="entry name" value="Transposase_Znf"/>
</dbReference>
<name>A0A402CMM9_RHOWR</name>
<dbReference type="InterPro" id="IPR002560">
    <property type="entry name" value="Transposase_DDE"/>
</dbReference>
<dbReference type="PANTHER" id="PTHR33498:SF1">
    <property type="entry name" value="TRANSPOSASE FOR INSERTION SEQUENCE ELEMENT IS1557"/>
    <property type="match status" value="1"/>
</dbReference>
<evidence type="ECO:0000259" key="1">
    <source>
        <dbReference type="Pfam" id="PF01610"/>
    </source>
</evidence>
<dbReference type="Proteomes" id="UP000287519">
    <property type="component" value="Unassembled WGS sequence"/>
</dbReference>
<feature type="domain" description="Transposase IS204/IS1001/IS1096/IS1165 DDE" evidence="1">
    <location>
        <begin position="182"/>
        <end position="416"/>
    </location>
</feature>
<dbReference type="OrthoDB" id="3255666at2"/>
<dbReference type="PANTHER" id="PTHR33498">
    <property type="entry name" value="TRANSPOSASE FOR INSERTION SEQUENCE ELEMENT IS1557"/>
    <property type="match status" value="1"/>
</dbReference>
<keyword evidence="4" id="KW-1185">Reference proteome</keyword>
<dbReference type="EMBL" id="BHYM01000115">
    <property type="protein sequence ID" value="GCE44890.1"/>
    <property type="molecule type" value="Genomic_DNA"/>
</dbReference>
<dbReference type="NCBIfam" id="NF033550">
    <property type="entry name" value="transpos_ISL3"/>
    <property type="match status" value="1"/>
</dbReference>
<sequence>MAEPIGSRRDAASALFNLSGYRVIAVGEEPIIGRWVDIEVSGRPFCPACGAAGSKVHSSRSQRVRDIPVAGEVTVIWRKRRWFCVTATCPKRTFSESTEQVPPYARSTMRLREALVTAVTGAGRAAREVAASFSVSWWLVQATLTAAAALIDDVDTLVVRGVGIDEHRFRRVRYFRLPTGKWRRHEPWMSTVVDLDTGRVLGVVDGRDNKGVGAWLAARPQAWRDRIEVVAIDPSAAFAKAIAANLPHAAISVDAFHLVKLANDMVTTVRQRLSRQQKNRRGRLVDPSWANRRLLLRGADTLSPRGWARLRATFTSDDPTEELAAAWGIKEQLRRLLACSSLTDAHQEKMRLGHYVQVADMPETDRLWATICQWWPAIEVLIVTGVTNAKTEAANTGIKNIKRIGRGFRNAKNYRAGTAPALVDT</sequence>
<gene>
    <name evidence="3" type="ORF">Rhow_000516</name>
</gene>
<dbReference type="Pfam" id="PF14690">
    <property type="entry name" value="Zn_ribbon_ISL3"/>
    <property type="match status" value="1"/>
</dbReference>
<organism evidence="3 4">
    <name type="scientific">Rhodococcus wratislaviensis</name>
    <name type="common">Tsukamurella wratislaviensis</name>
    <dbReference type="NCBI Taxonomy" id="44752"/>
    <lineage>
        <taxon>Bacteria</taxon>
        <taxon>Bacillati</taxon>
        <taxon>Actinomycetota</taxon>
        <taxon>Actinomycetes</taxon>
        <taxon>Mycobacteriales</taxon>
        <taxon>Nocardiaceae</taxon>
        <taxon>Rhodococcus</taxon>
    </lineage>
</organism>
<accession>A0A402CMM9</accession>
<dbReference type="InterPro" id="IPR047951">
    <property type="entry name" value="Transpos_ISL3"/>
</dbReference>
<dbReference type="RefSeq" id="WP_124396412.1">
    <property type="nucleotide sequence ID" value="NZ_BHYM01000115.1"/>
</dbReference>
<evidence type="ECO:0000259" key="2">
    <source>
        <dbReference type="Pfam" id="PF14690"/>
    </source>
</evidence>
<feature type="domain" description="Transposase IS204/IS1001/IS1096/IS1165 zinc-finger" evidence="2">
    <location>
        <begin position="44"/>
        <end position="84"/>
    </location>
</feature>
<evidence type="ECO:0000313" key="4">
    <source>
        <dbReference type="Proteomes" id="UP000287519"/>
    </source>
</evidence>
<comment type="caution">
    <text evidence="3">The sequence shown here is derived from an EMBL/GenBank/DDBJ whole genome shotgun (WGS) entry which is preliminary data.</text>
</comment>
<dbReference type="AlphaFoldDB" id="A0A402CMM9"/>